<evidence type="ECO:0000256" key="3">
    <source>
        <dbReference type="SAM" id="SignalP"/>
    </source>
</evidence>
<evidence type="ECO:0000256" key="1">
    <source>
        <dbReference type="SAM" id="MobiDB-lite"/>
    </source>
</evidence>
<feature type="domain" description="Gram-positive pilin subunit D1 N-terminal" evidence="4">
    <location>
        <begin position="47"/>
        <end position="163"/>
    </location>
</feature>
<evidence type="ECO:0000256" key="2">
    <source>
        <dbReference type="SAM" id="Phobius"/>
    </source>
</evidence>
<feature type="region of interest" description="Disordered" evidence="1">
    <location>
        <begin position="167"/>
        <end position="194"/>
    </location>
</feature>
<dbReference type="Proteomes" id="UP000664495">
    <property type="component" value="Unassembled WGS sequence"/>
</dbReference>
<keyword evidence="3" id="KW-0732">Signal</keyword>
<comment type="caution">
    <text evidence="5">The sequence shown here is derived from an EMBL/GenBank/DDBJ whole genome shotgun (WGS) entry which is preliminary data.</text>
</comment>
<dbReference type="InterPro" id="IPR032364">
    <property type="entry name" value="GramPos_pilinD1_N"/>
</dbReference>
<feature type="chain" id="PRO_5047053123" evidence="3">
    <location>
        <begin position="21"/>
        <end position="235"/>
    </location>
</feature>
<keyword evidence="2" id="KW-0812">Transmembrane</keyword>
<reference evidence="5 6" key="1">
    <citation type="submission" date="2021-03" db="EMBL/GenBank/DDBJ databases">
        <title>Enterococcal diversity collection.</title>
        <authorList>
            <person name="Gilmore M.S."/>
            <person name="Schwartzman J."/>
            <person name="Van Tyne D."/>
            <person name="Martin M."/>
            <person name="Earl A.M."/>
            <person name="Manson A.L."/>
            <person name="Straub T."/>
            <person name="Salamzade R."/>
            <person name="Saavedra J."/>
            <person name="Lebreton F."/>
            <person name="Prichula J."/>
            <person name="Schaufler K."/>
            <person name="Gaca A."/>
            <person name="Sgardioli B."/>
            <person name="Wagenaar J."/>
            <person name="Strong T."/>
        </authorList>
    </citation>
    <scope>NUCLEOTIDE SEQUENCE [LARGE SCALE GENOMIC DNA]</scope>
    <source>
        <strain evidence="5 6">MJM16</strain>
    </source>
</reference>
<gene>
    <name evidence="5" type="ORF">JZO85_07325</name>
</gene>
<organism evidence="5 6">
    <name type="scientific">Candidatus Enterococcus murrayae</name>
    <dbReference type="NCBI Taxonomy" id="2815321"/>
    <lineage>
        <taxon>Bacteria</taxon>
        <taxon>Bacillati</taxon>
        <taxon>Bacillota</taxon>
        <taxon>Bacilli</taxon>
        <taxon>Lactobacillales</taxon>
        <taxon>Enterococcaceae</taxon>
        <taxon>Enterococcus</taxon>
    </lineage>
</organism>
<feature type="transmembrane region" description="Helical" evidence="2">
    <location>
        <begin position="207"/>
        <end position="228"/>
    </location>
</feature>
<keyword evidence="6" id="KW-1185">Reference proteome</keyword>
<evidence type="ECO:0000313" key="5">
    <source>
        <dbReference type="EMBL" id="MBO0452072.1"/>
    </source>
</evidence>
<dbReference type="InterPro" id="IPR013783">
    <property type="entry name" value="Ig-like_fold"/>
</dbReference>
<dbReference type="Gene3D" id="2.60.40.10">
    <property type="entry name" value="Immunoglobulins"/>
    <property type="match status" value="1"/>
</dbReference>
<sequence>MNRFLTTAFSLLLLLGGVTAGASRSVAAEETTGYSISIIKYKLEDPELLTNQLPLDGTKAGEIKDSKGNQLEPLAGITYEVTRVSPVQGTTEFEAVVGDDAFSTTVTTDGTGTARFSGLAQGMYRVIEKEHAQLRETMAPVILELPLPQRTGEALSDVYLYPKSGVKTASAKDDPKNKLPSTAGGKKAVTAANNERLPQTSGNIGSYHSLLLVLSFIFIMALIGFRVMKNKKFDF</sequence>
<feature type="signal peptide" evidence="3">
    <location>
        <begin position="1"/>
        <end position="20"/>
    </location>
</feature>
<accession>A0ABS3HGC0</accession>
<dbReference type="EMBL" id="JAFLVR010000017">
    <property type="protein sequence ID" value="MBO0452072.1"/>
    <property type="molecule type" value="Genomic_DNA"/>
</dbReference>
<protein>
    <submittedName>
        <fullName evidence="5">Cell wall protein</fullName>
    </submittedName>
</protein>
<proteinExistence type="predicted"/>
<evidence type="ECO:0000259" key="4">
    <source>
        <dbReference type="Pfam" id="PF16555"/>
    </source>
</evidence>
<keyword evidence="2" id="KW-0472">Membrane</keyword>
<name>A0ABS3HGC0_9ENTE</name>
<keyword evidence="2" id="KW-1133">Transmembrane helix</keyword>
<dbReference type="Pfam" id="PF16555">
    <property type="entry name" value="GramPos_pilinD1"/>
    <property type="match status" value="1"/>
</dbReference>
<evidence type="ECO:0000313" key="6">
    <source>
        <dbReference type="Proteomes" id="UP000664495"/>
    </source>
</evidence>